<dbReference type="AlphaFoldDB" id="A6USW9"/>
<dbReference type="InterPro" id="IPR001453">
    <property type="entry name" value="MoaB/Mog_dom"/>
</dbReference>
<keyword evidence="2" id="KW-0501">Molybdenum cofactor biosynthesis</keyword>
<dbReference type="OrthoDB" id="31371at2157"/>
<dbReference type="EMBL" id="CP000742">
    <property type="protein sequence ID" value="ABR55591.1"/>
    <property type="molecule type" value="Genomic_DNA"/>
</dbReference>
<dbReference type="InterPro" id="IPR008284">
    <property type="entry name" value="MoCF_biosynth_CS"/>
</dbReference>
<dbReference type="InterPro" id="IPR005111">
    <property type="entry name" value="MoeA_C_domain_IV"/>
</dbReference>
<dbReference type="STRING" id="406327.Mevan_1699"/>
<dbReference type="SMART" id="SM00852">
    <property type="entry name" value="MoCF_biosynth"/>
    <property type="match status" value="1"/>
</dbReference>
<dbReference type="NCBIfam" id="TIGR00177">
    <property type="entry name" value="molyb_syn"/>
    <property type="match status" value="1"/>
</dbReference>
<comment type="pathway">
    <text evidence="1">Cofactor biosynthesis; molybdopterin biosynthesis.</text>
</comment>
<evidence type="ECO:0000313" key="4">
    <source>
        <dbReference type="EMBL" id="ABR55591.1"/>
    </source>
</evidence>
<dbReference type="InterPro" id="IPR036688">
    <property type="entry name" value="MoeA_C_domain_IV_sf"/>
</dbReference>
<keyword evidence="5" id="KW-1185">Reference proteome</keyword>
<dbReference type="SUPFAM" id="SSF63882">
    <property type="entry name" value="MoeA N-terminal region -like"/>
    <property type="match status" value="1"/>
</dbReference>
<dbReference type="eggNOG" id="arCOG00217">
    <property type="taxonomic scope" value="Archaea"/>
</dbReference>
<reference evidence="4" key="1">
    <citation type="submission" date="2007-06" db="EMBL/GenBank/DDBJ databases">
        <title>Complete sequence of Methanococcus vannielii SB.</title>
        <authorList>
            <consortium name="US DOE Joint Genome Institute"/>
            <person name="Copeland A."/>
            <person name="Lucas S."/>
            <person name="Lapidus A."/>
            <person name="Barry K."/>
            <person name="Glavina del Rio T."/>
            <person name="Dalin E."/>
            <person name="Tice H."/>
            <person name="Pitluck S."/>
            <person name="Chain P."/>
            <person name="Malfatti S."/>
            <person name="Shin M."/>
            <person name="Vergez L."/>
            <person name="Schmutz J."/>
            <person name="Larimer F."/>
            <person name="Land M."/>
            <person name="Hauser L."/>
            <person name="Kyrpides N."/>
            <person name="Anderson I."/>
            <person name="Sieprawska-Lupa M."/>
            <person name="Whitman W.B."/>
            <person name="Richardson P."/>
        </authorList>
    </citation>
    <scope>NUCLEOTIDE SEQUENCE [LARGE SCALE GENOMIC DNA]</scope>
    <source>
        <strain evidence="4">SB</strain>
    </source>
</reference>
<dbReference type="InterPro" id="IPR036135">
    <property type="entry name" value="MoeA_linker/N_sf"/>
</dbReference>
<dbReference type="InterPro" id="IPR038987">
    <property type="entry name" value="MoeA-like"/>
</dbReference>
<evidence type="ECO:0000256" key="2">
    <source>
        <dbReference type="ARBA" id="ARBA00023150"/>
    </source>
</evidence>
<proteinExistence type="predicted"/>
<dbReference type="NCBIfam" id="NF011068">
    <property type="entry name" value="PRK14498.1"/>
    <property type="match status" value="1"/>
</dbReference>
<dbReference type="Pfam" id="PF12727">
    <property type="entry name" value="PBP_like"/>
    <property type="match status" value="1"/>
</dbReference>
<evidence type="ECO:0000259" key="3">
    <source>
        <dbReference type="SMART" id="SM00852"/>
    </source>
</evidence>
<dbReference type="PANTHER" id="PTHR10192:SF5">
    <property type="entry name" value="GEPHYRIN"/>
    <property type="match status" value="1"/>
</dbReference>
<sequence length="616" mass="67916">MRYLELCTIEYAKNIINSFLEKTGIEEVTLLELSGRILAEDIVSDIDVPPFDRSRMDGYALKAKNTFDADENSPVELKIIDSVRAGNNSNFEINDFECIEIATGAPMPKGADAVLMVEYTENLGNFVKIYDAVSPHENIQYCGNDIMAGELILRKNTKISPRDIGAISAIGKNKVKVYKKLNIGLISTGNELINPDEKLSHYKIYDVNTYTIASSIVEKGWNFNFYGIVRDNKEELVNKLKQAITCDVVLLSGGTSAGVGDLTSTAIEELGGEILAHGIKIKPGKPTIIGKIGEKLIVGLPGYPTSCLTIFDVLFNEKGKTLRAHVHNRYISAKGREEYLPVSIIKGKDGYGAYPVLKGSEAITSLTYADGYIVIPEHTEIIENESFDVHMFSDVKVGLNIIGSHCIGIDSILKAGQIFARTVNTGSIGGIMSIMRKEADISGIHLLDTSGEYNVPYLKKYGVKDAVLVNGYLREQGFLIKPELCISSLDEVVKKLPDYKILNRNKGSGTRILFDKFLKDNAIDKKLLNGYELEAKTHSAVGAAVLMGKVEIGLGIKTVADYYGLTFIPIADENYDFLISKEKLNDPEVLKFLEVLKTEKLPFKKSKDTGKIIYEC</sequence>
<dbReference type="HOGENOM" id="CLU_010186_3_0_2"/>
<dbReference type="Gene3D" id="2.170.190.11">
    <property type="entry name" value="Molybdopterin biosynthesis moea protein, domain 3"/>
    <property type="match status" value="1"/>
</dbReference>
<dbReference type="Proteomes" id="UP000001107">
    <property type="component" value="Chromosome"/>
</dbReference>
<dbReference type="SUPFAM" id="SSF53850">
    <property type="entry name" value="Periplasmic binding protein-like II"/>
    <property type="match status" value="1"/>
</dbReference>
<dbReference type="Gene3D" id="3.90.105.10">
    <property type="entry name" value="Molybdopterin biosynthesis moea protein, domain 2"/>
    <property type="match status" value="1"/>
</dbReference>
<dbReference type="CDD" id="cd00887">
    <property type="entry name" value="MoeA"/>
    <property type="match status" value="1"/>
</dbReference>
<accession>A6USW9</accession>
<dbReference type="Gene3D" id="2.40.340.10">
    <property type="entry name" value="MoeA, C-terminal, domain IV"/>
    <property type="match status" value="1"/>
</dbReference>
<dbReference type="InterPro" id="IPR036425">
    <property type="entry name" value="MoaB/Mog-like_dom_sf"/>
</dbReference>
<dbReference type="FunFam" id="2.170.190.11:FF:000001">
    <property type="entry name" value="Molybdopterin molybdenumtransferase"/>
    <property type="match status" value="1"/>
</dbReference>
<dbReference type="PANTHER" id="PTHR10192">
    <property type="entry name" value="MOLYBDOPTERIN BIOSYNTHESIS PROTEIN"/>
    <property type="match status" value="1"/>
</dbReference>
<dbReference type="Pfam" id="PF00994">
    <property type="entry name" value="MoCF_biosynth"/>
    <property type="match status" value="1"/>
</dbReference>
<dbReference type="SUPFAM" id="SSF63867">
    <property type="entry name" value="MoeA C-terminal domain-like"/>
    <property type="match status" value="1"/>
</dbReference>
<feature type="domain" description="MoaB/Mog" evidence="3">
    <location>
        <begin position="184"/>
        <end position="321"/>
    </location>
</feature>
<dbReference type="InterPro" id="IPR005110">
    <property type="entry name" value="MoeA_linker/N"/>
</dbReference>
<dbReference type="GeneID" id="5325191"/>
<dbReference type="GO" id="GO:0061599">
    <property type="term" value="F:molybdopterin molybdotransferase activity"/>
    <property type="evidence" value="ECO:0007669"/>
    <property type="project" value="TreeGrafter"/>
</dbReference>
<dbReference type="RefSeq" id="WP_012066504.1">
    <property type="nucleotide sequence ID" value="NC_009634.1"/>
</dbReference>
<name>A6USW9_METVS</name>
<protein>
    <submittedName>
        <fullName evidence="4">Molybdenum cofactor synthesis domain</fullName>
    </submittedName>
</protein>
<gene>
    <name evidence="4" type="ordered locus">Mevan_1699</name>
</gene>
<dbReference type="Gene3D" id="3.40.980.10">
    <property type="entry name" value="MoaB/Mog-like domain"/>
    <property type="match status" value="1"/>
</dbReference>
<dbReference type="InterPro" id="IPR024370">
    <property type="entry name" value="PBP_domain"/>
</dbReference>
<dbReference type="UniPathway" id="UPA00344"/>
<dbReference type="SUPFAM" id="SSF53218">
    <property type="entry name" value="Molybdenum cofactor biosynthesis proteins"/>
    <property type="match status" value="1"/>
</dbReference>
<dbReference type="PROSITE" id="PS01079">
    <property type="entry name" value="MOCF_BIOSYNTHESIS_2"/>
    <property type="match status" value="1"/>
</dbReference>
<dbReference type="Pfam" id="PF03454">
    <property type="entry name" value="MoeA_C"/>
    <property type="match status" value="1"/>
</dbReference>
<evidence type="ECO:0000256" key="1">
    <source>
        <dbReference type="ARBA" id="ARBA00005046"/>
    </source>
</evidence>
<organism evidence="4 5">
    <name type="scientific">Methanococcus vannielii (strain ATCC 35089 / DSM 1224 / JCM 13029 / OCM 148 / SB)</name>
    <dbReference type="NCBI Taxonomy" id="406327"/>
    <lineage>
        <taxon>Archaea</taxon>
        <taxon>Methanobacteriati</taxon>
        <taxon>Methanobacteriota</taxon>
        <taxon>Methanomada group</taxon>
        <taxon>Methanococci</taxon>
        <taxon>Methanococcales</taxon>
        <taxon>Methanococcaceae</taxon>
        <taxon>Methanococcus</taxon>
    </lineage>
</organism>
<dbReference type="KEGG" id="mvn:Mevan_1699"/>
<evidence type="ECO:0000313" key="5">
    <source>
        <dbReference type="Proteomes" id="UP000001107"/>
    </source>
</evidence>
<dbReference type="Pfam" id="PF03453">
    <property type="entry name" value="MoeA_N"/>
    <property type="match status" value="1"/>
</dbReference>
<dbReference type="GO" id="GO:0005737">
    <property type="term" value="C:cytoplasm"/>
    <property type="evidence" value="ECO:0007669"/>
    <property type="project" value="TreeGrafter"/>
</dbReference>
<dbReference type="GO" id="GO:0006777">
    <property type="term" value="P:Mo-molybdopterin cofactor biosynthetic process"/>
    <property type="evidence" value="ECO:0007669"/>
    <property type="project" value="UniProtKB-KW"/>
</dbReference>